<dbReference type="Pfam" id="PF01370">
    <property type="entry name" value="Epimerase"/>
    <property type="match status" value="1"/>
</dbReference>
<dbReference type="InterPro" id="IPR001509">
    <property type="entry name" value="Epimerase_deHydtase"/>
</dbReference>
<evidence type="ECO:0000313" key="3">
    <source>
        <dbReference type="Proteomes" id="UP000177117"/>
    </source>
</evidence>
<dbReference type="Gene3D" id="3.40.50.720">
    <property type="entry name" value="NAD(P)-binding Rossmann-like Domain"/>
    <property type="match status" value="1"/>
</dbReference>
<sequence length="317" mass="35905">MFRNSKVLVTGGTGFIGTNLIKRLLETEAIVRATFHQQKPTEFLDRVNYVKAELTKEEDCRRVVQGSDYVFMCSAYALGAGKSEEEKVRHTTADIEMTALMLEAAHRARVKKFLWISSCTIYPLSDAPLKEEQGHANPLFEKYFIVGSTKRRGEKLCQEYAEKTTNPMPVVIVRPTSAYGPHENLATSHVIPALIRKVIERHDPVEVWGDGTAIKDLIFIDDLTRGMLLAMEKLDKFMPINLGSGEQTSIKEIIETVIQIDGYNNARIVFDTSKPTMLPKMLVDVTRAKEVLGFKTTTSLEDGLRMTIEWYRQNKNK</sequence>
<dbReference type="AlphaFoldDB" id="A0A1F8EHI1"/>
<dbReference type="Gene3D" id="3.90.25.10">
    <property type="entry name" value="UDP-galactose 4-epimerase, domain 1"/>
    <property type="match status" value="1"/>
</dbReference>
<feature type="domain" description="NAD-dependent epimerase/dehydratase" evidence="1">
    <location>
        <begin position="7"/>
        <end position="242"/>
    </location>
</feature>
<evidence type="ECO:0000259" key="1">
    <source>
        <dbReference type="Pfam" id="PF01370"/>
    </source>
</evidence>
<dbReference type="GO" id="GO:0050577">
    <property type="term" value="F:GDP-L-fucose synthase activity"/>
    <property type="evidence" value="ECO:0007669"/>
    <property type="project" value="TreeGrafter"/>
</dbReference>
<gene>
    <name evidence="2" type="ORF">A2650_03790</name>
</gene>
<organism evidence="2 3">
    <name type="scientific">Candidatus Yanofskybacteria bacterium RIFCSPHIGHO2_01_FULL_41_53</name>
    <dbReference type="NCBI Taxonomy" id="1802663"/>
    <lineage>
        <taxon>Bacteria</taxon>
        <taxon>Candidatus Yanofskyibacteriota</taxon>
    </lineage>
</organism>
<proteinExistence type="predicted"/>
<reference evidence="2 3" key="1">
    <citation type="journal article" date="2016" name="Nat. Commun.">
        <title>Thousands of microbial genomes shed light on interconnected biogeochemical processes in an aquifer system.</title>
        <authorList>
            <person name="Anantharaman K."/>
            <person name="Brown C.T."/>
            <person name="Hug L.A."/>
            <person name="Sharon I."/>
            <person name="Castelle C.J."/>
            <person name="Probst A.J."/>
            <person name="Thomas B.C."/>
            <person name="Singh A."/>
            <person name="Wilkins M.J."/>
            <person name="Karaoz U."/>
            <person name="Brodie E.L."/>
            <person name="Williams K.H."/>
            <person name="Hubbard S.S."/>
            <person name="Banfield J.F."/>
        </authorList>
    </citation>
    <scope>NUCLEOTIDE SEQUENCE [LARGE SCALE GENOMIC DNA]</scope>
</reference>
<name>A0A1F8EHI1_9BACT</name>
<dbReference type="EMBL" id="MGJD01000029">
    <property type="protein sequence ID" value="OGN00078.1"/>
    <property type="molecule type" value="Genomic_DNA"/>
</dbReference>
<dbReference type="Proteomes" id="UP000177117">
    <property type="component" value="Unassembled WGS sequence"/>
</dbReference>
<dbReference type="PANTHER" id="PTHR43238:SF1">
    <property type="entry name" value="GDP-L-FUCOSE SYNTHASE"/>
    <property type="match status" value="1"/>
</dbReference>
<dbReference type="InterPro" id="IPR036291">
    <property type="entry name" value="NAD(P)-bd_dom_sf"/>
</dbReference>
<dbReference type="PANTHER" id="PTHR43238">
    <property type="entry name" value="GDP-L-FUCOSE SYNTHASE"/>
    <property type="match status" value="1"/>
</dbReference>
<evidence type="ECO:0000313" key="2">
    <source>
        <dbReference type="EMBL" id="OGN00078.1"/>
    </source>
</evidence>
<protein>
    <recommendedName>
        <fullName evidence="1">NAD-dependent epimerase/dehydratase domain-containing protein</fullName>
    </recommendedName>
</protein>
<accession>A0A1F8EHI1</accession>
<comment type="caution">
    <text evidence="2">The sequence shown here is derived from an EMBL/GenBank/DDBJ whole genome shotgun (WGS) entry which is preliminary data.</text>
</comment>
<dbReference type="SUPFAM" id="SSF51735">
    <property type="entry name" value="NAD(P)-binding Rossmann-fold domains"/>
    <property type="match status" value="1"/>
</dbReference>